<organism evidence="2 3">
    <name type="scientific">Bradyrhizobium zhengyangense</name>
    <dbReference type="NCBI Taxonomy" id="2911009"/>
    <lineage>
        <taxon>Bacteria</taxon>
        <taxon>Pseudomonadati</taxon>
        <taxon>Pseudomonadota</taxon>
        <taxon>Alphaproteobacteria</taxon>
        <taxon>Hyphomicrobiales</taxon>
        <taxon>Nitrobacteraceae</taxon>
        <taxon>Bradyrhizobium</taxon>
    </lineage>
</organism>
<dbReference type="Proteomes" id="UP001139054">
    <property type="component" value="Unassembled WGS sequence"/>
</dbReference>
<dbReference type="AlphaFoldDB" id="A0A9X1UD61"/>
<reference evidence="2" key="1">
    <citation type="submission" date="2022-01" db="EMBL/GenBank/DDBJ databases">
        <title>Genome sequnece data of strain Bradyrhizobium sp. nov.</title>
        <authorList>
            <person name="Zhang J."/>
        </authorList>
    </citation>
    <scope>NUCLEOTIDE SEQUENCE</scope>
    <source>
        <strain evidence="2">WYCCWR 13023</strain>
    </source>
</reference>
<sequence length="155" mass="16020">MLRPSFLGLLIVLGVGVLSVMELRTPPRGTVAIVQSPAAPDVGSSASPDTLAKGDRLDVATVSSVTPTQVALAEAPVPLPNDARITSPEPSRPIAHQRHNSKMAAGVARPKPKKVAGIKQTAIAERSKVASETVSCRLASFGGLRKALNLSGCEI</sequence>
<protein>
    <submittedName>
        <fullName evidence="2">Uncharacterized protein</fullName>
    </submittedName>
</protein>
<name>A0A9X1UD61_9BRAD</name>
<accession>A0A9X1UD61</accession>
<comment type="caution">
    <text evidence="2">The sequence shown here is derived from an EMBL/GenBank/DDBJ whole genome shotgun (WGS) entry which is preliminary data.</text>
</comment>
<proteinExistence type="predicted"/>
<evidence type="ECO:0000313" key="2">
    <source>
        <dbReference type="EMBL" id="MCG2631079.1"/>
    </source>
</evidence>
<feature type="region of interest" description="Disordered" evidence="1">
    <location>
        <begin position="76"/>
        <end position="111"/>
    </location>
</feature>
<dbReference type="EMBL" id="JAKLTY010000025">
    <property type="protein sequence ID" value="MCG2631079.1"/>
    <property type="molecule type" value="Genomic_DNA"/>
</dbReference>
<evidence type="ECO:0000313" key="3">
    <source>
        <dbReference type="Proteomes" id="UP001139054"/>
    </source>
</evidence>
<evidence type="ECO:0000256" key="1">
    <source>
        <dbReference type="SAM" id="MobiDB-lite"/>
    </source>
</evidence>
<gene>
    <name evidence="2" type="ORF">L6654_31065</name>
</gene>